<dbReference type="AlphaFoldDB" id="A0A8X6NM28"/>
<keyword evidence="2" id="KW-1185">Reference proteome</keyword>
<comment type="caution">
    <text evidence="1">The sequence shown here is derived from an EMBL/GenBank/DDBJ whole genome shotgun (WGS) entry which is preliminary data.</text>
</comment>
<proteinExistence type="predicted"/>
<dbReference type="Proteomes" id="UP000887013">
    <property type="component" value="Unassembled WGS sequence"/>
</dbReference>
<name>A0A8X6NM28_NEPPI</name>
<dbReference type="OrthoDB" id="6429249at2759"/>
<organism evidence="1 2">
    <name type="scientific">Nephila pilipes</name>
    <name type="common">Giant wood spider</name>
    <name type="synonym">Nephila maculata</name>
    <dbReference type="NCBI Taxonomy" id="299642"/>
    <lineage>
        <taxon>Eukaryota</taxon>
        <taxon>Metazoa</taxon>
        <taxon>Ecdysozoa</taxon>
        <taxon>Arthropoda</taxon>
        <taxon>Chelicerata</taxon>
        <taxon>Arachnida</taxon>
        <taxon>Araneae</taxon>
        <taxon>Araneomorphae</taxon>
        <taxon>Entelegynae</taxon>
        <taxon>Araneoidea</taxon>
        <taxon>Nephilidae</taxon>
        <taxon>Nephila</taxon>
    </lineage>
</organism>
<protein>
    <recommendedName>
        <fullName evidence="3">Reverse transcriptase</fullName>
    </recommendedName>
</protein>
<reference evidence="1" key="1">
    <citation type="submission" date="2020-08" db="EMBL/GenBank/DDBJ databases">
        <title>Multicomponent nature underlies the extraordinary mechanical properties of spider dragline silk.</title>
        <authorList>
            <person name="Kono N."/>
            <person name="Nakamura H."/>
            <person name="Mori M."/>
            <person name="Yoshida Y."/>
            <person name="Ohtoshi R."/>
            <person name="Malay A.D."/>
            <person name="Moran D.A.P."/>
            <person name="Tomita M."/>
            <person name="Numata K."/>
            <person name="Arakawa K."/>
        </authorList>
    </citation>
    <scope>NUCLEOTIDE SEQUENCE</scope>
</reference>
<evidence type="ECO:0008006" key="3">
    <source>
        <dbReference type="Google" id="ProtNLM"/>
    </source>
</evidence>
<dbReference type="EMBL" id="BMAW01106175">
    <property type="protein sequence ID" value="GFT22988.1"/>
    <property type="molecule type" value="Genomic_DNA"/>
</dbReference>
<accession>A0A8X6NM28</accession>
<sequence length="101" mass="11354">MYRQILSDPDDQNLQKIVWRNSSGSAVKEYRLSAVTYGISSAPFLTTICLHQIGLDSQNINPEISNIIQNYFCMDDLMAGTKSNKEEIALIQNLSETPDAR</sequence>
<gene>
    <name evidence="1" type="primary">AVEN_14583_1</name>
    <name evidence="1" type="ORF">NPIL_287641</name>
</gene>
<evidence type="ECO:0000313" key="1">
    <source>
        <dbReference type="EMBL" id="GFT22988.1"/>
    </source>
</evidence>
<evidence type="ECO:0000313" key="2">
    <source>
        <dbReference type="Proteomes" id="UP000887013"/>
    </source>
</evidence>